<gene>
    <name evidence="1" type="ORF">ACIBP5_33595</name>
</gene>
<organism evidence="1 2">
    <name type="scientific">Nonomuraea indica</name>
    <dbReference type="NCBI Taxonomy" id="1581193"/>
    <lineage>
        <taxon>Bacteria</taxon>
        <taxon>Bacillati</taxon>
        <taxon>Actinomycetota</taxon>
        <taxon>Actinomycetes</taxon>
        <taxon>Streptosporangiales</taxon>
        <taxon>Streptosporangiaceae</taxon>
        <taxon>Nonomuraea</taxon>
    </lineage>
</organism>
<dbReference type="SUPFAM" id="SSF51726">
    <property type="entry name" value="UROD/MetE-like"/>
    <property type="match status" value="1"/>
</dbReference>
<evidence type="ECO:0000313" key="2">
    <source>
        <dbReference type="Proteomes" id="UP001612928"/>
    </source>
</evidence>
<proteinExistence type="predicted"/>
<reference evidence="1 2" key="1">
    <citation type="submission" date="2024-10" db="EMBL/GenBank/DDBJ databases">
        <title>The Natural Products Discovery Center: Release of the First 8490 Sequenced Strains for Exploring Actinobacteria Biosynthetic Diversity.</title>
        <authorList>
            <person name="Kalkreuter E."/>
            <person name="Kautsar S.A."/>
            <person name="Yang D."/>
            <person name="Bader C.D."/>
            <person name="Teijaro C.N."/>
            <person name="Fluegel L."/>
            <person name="Davis C.M."/>
            <person name="Simpson J.R."/>
            <person name="Lauterbach L."/>
            <person name="Steele A.D."/>
            <person name="Gui C."/>
            <person name="Meng S."/>
            <person name="Li G."/>
            <person name="Viehrig K."/>
            <person name="Ye F."/>
            <person name="Su P."/>
            <person name="Kiefer A.F."/>
            <person name="Nichols A."/>
            <person name="Cepeda A.J."/>
            <person name="Yan W."/>
            <person name="Fan B."/>
            <person name="Jiang Y."/>
            <person name="Adhikari A."/>
            <person name="Zheng C.-J."/>
            <person name="Schuster L."/>
            <person name="Cowan T.M."/>
            <person name="Smanski M.J."/>
            <person name="Chevrette M.G."/>
            <person name="De Carvalho L.P.S."/>
            <person name="Shen B."/>
        </authorList>
    </citation>
    <scope>NUCLEOTIDE SEQUENCE [LARGE SCALE GENOMIC DNA]</scope>
    <source>
        <strain evidence="1 2">NPDC049503</strain>
    </source>
</reference>
<dbReference type="Gene3D" id="3.20.20.210">
    <property type="match status" value="1"/>
</dbReference>
<dbReference type="EMBL" id="JBITMB010000010">
    <property type="protein sequence ID" value="MFI7444931.1"/>
    <property type="molecule type" value="Genomic_DNA"/>
</dbReference>
<dbReference type="Proteomes" id="UP001612928">
    <property type="component" value="Unassembled WGS sequence"/>
</dbReference>
<accession>A0ABW8ADT3</accession>
<keyword evidence="2" id="KW-1185">Reference proteome</keyword>
<evidence type="ECO:0000313" key="1">
    <source>
        <dbReference type="EMBL" id="MFI7444931.1"/>
    </source>
</evidence>
<comment type="caution">
    <text evidence="1">The sequence shown here is derived from an EMBL/GenBank/DDBJ whole genome shotgun (WGS) entry which is preliminary data.</text>
</comment>
<name>A0ABW8ADT3_9ACTN</name>
<sequence length="322" mass="35762">MLTERTKAKLYALTDGETDRKDWVVDQIDSYRENPAFHLVQDGDWSDYTRCPAFAIAPGHELTSQDLGLRYQEWADASWEVFDTARRAAGRPDLRYQVGIPTGFDMALFTLGPERGMREEAIEAFVRATVEQISAIHAGPYGGDVVYQLETPASLSLALVVDDPDYRRGLARRLVDLVARSPEGSRFGIHLCVGDLGNEARTQPATRRISVEFANAVTEDWPAGRHLDFVHDPIAAGSWVPSLEESVYADLRDLRLASGTRYIAGLVHEGQSLEDQQAVLEMVREHLPEGQSLGIATACGLGRRSREAANDLVERMVHLTSR</sequence>
<dbReference type="InterPro" id="IPR038071">
    <property type="entry name" value="UROD/MetE-like_sf"/>
</dbReference>
<evidence type="ECO:0008006" key="3">
    <source>
        <dbReference type="Google" id="ProtNLM"/>
    </source>
</evidence>
<dbReference type="RefSeq" id="WP_397025275.1">
    <property type="nucleotide sequence ID" value="NZ_JBITMB010000010.1"/>
</dbReference>
<protein>
    <recommendedName>
        <fullName evidence="3">Cobalamin-independent methionine synthase MetE C-terminal/archaeal domain-containing protein</fullName>
    </recommendedName>
</protein>